<comment type="caution">
    <text evidence="2">The sequence shown here is derived from an EMBL/GenBank/DDBJ whole genome shotgun (WGS) entry which is preliminary data.</text>
</comment>
<name>A0ABR2H8L7_9EUKA</name>
<keyword evidence="3" id="KW-1185">Reference proteome</keyword>
<evidence type="ECO:0000313" key="2">
    <source>
        <dbReference type="EMBL" id="KAK8842559.1"/>
    </source>
</evidence>
<dbReference type="Proteomes" id="UP001470230">
    <property type="component" value="Unassembled WGS sequence"/>
</dbReference>
<keyword evidence="1" id="KW-0175">Coiled coil</keyword>
<proteinExistence type="predicted"/>
<accession>A0ABR2H8L7</accession>
<gene>
    <name evidence="2" type="ORF">M9Y10_025416</name>
</gene>
<feature type="coiled-coil region" evidence="1">
    <location>
        <begin position="241"/>
        <end position="303"/>
    </location>
</feature>
<dbReference type="EMBL" id="JAPFFF010000037">
    <property type="protein sequence ID" value="KAK8842559.1"/>
    <property type="molecule type" value="Genomic_DNA"/>
</dbReference>
<evidence type="ECO:0008006" key="4">
    <source>
        <dbReference type="Google" id="ProtNLM"/>
    </source>
</evidence>
<feature type="coiled-coil region" evidence="1">
    <location>
        <begin position="111"/>
        <end position="156"/>
    </location>
</feature>
<reference evidence="2 3" key="1">
    <citation type="submission" date="2024-04" db="EMBL/GenBank/DDBJ databases">
        <title>Tritrichomonas musculus Genome.</title>
        <authorList>
            <person name="Alves-Ferreira E."/>
            <person name="Grigg M."/>
            <person name="Lorenzi H."/>
            <person name="Galac M."/>
        </authorList>
    </citation>
    <scope>NUCLEOTIDE SEQUENCE [LARGE SCALE GENOMIC DNA]</scope>
    <source>
        <strain evidence="2 3">EAF2021</strain>
    </source>
</reference>
<sequence length="385" mass="44854">MQDSNFDDLIKKYSHYLNKGNTDREKLLKLGSRLFGTRANSHIERPSFNLLKAKEGELAVQKEIQQVKIKSLSTKPGVHARQDQQPVITQDVLAEEIMVLQDKNGLLLARRKALEKQRNTMNDQYGNLMERSIQQKVQLKLQMQKLKAELDDALSRSRPAFMTEKQQTNTKPIMEELQELNQQVLTRITSFKMAISSDPAYFEKAVLDRYKPKMEKKLGQIYPYAEYLPVTQVHEKFNFASEKIEHKMRDIETELKNEHERNEQLQNEAKQLAEQVTKRTEEVNKIKRRNAQLSREITLLKEIAEKPLAEAKELHERLMNVDNDEVGLPSSARAIIQTTGNEKREIKRSPSTKWMDVRDSAIPHVKSVQEYVDEQKQRILDLLHS</sequence>
<protein>
    <recommendedName>
        <fullName evidence="4">DUF4201 domain-containing protein</fullName>
    </recommendedName>
</protein>
<evidence type="ECO:0000256" key="1">
    <source>
        <dbReference type="SAM" id="Coils"/>
    </source>
</evidence>
<evidence type="ECO:0000313" key="3">
    <source>
        <dbReference type="Proteomes" id="UP001470230"/>
    </source>
</evidence>
<organism evidence="2 3">
    <name type="scientific">Tritrichomonas musculus</name>
    <dbReference type="NCBI Taxonomy" id="1915356"/>
    <lineage>
        <taxon>Eukaryota</taxon>
        <taxon>Metamonada</taxon>
        <taxon>Parabasalia</taxon>
        <taxon>Tritrichomonadida</taxon>
        <taxon>Tritrichomonadidae</taxon>
        <taxon>Tritrichomonas</taxon>
    </lineage>
</organism>